<dbReference type="PANTHER" id="PTHR46889:SF4">
    <property type="entry name" value="TRANSPOSASE INSO FOR INSERTION SEQUENCE ELEMENT IS911B-RELATED"/>
    <property type="match status" value="1"/>
</dbReference>
<dbReference type="OrthoDB" id="2139412at2"/>
<dbReference type="NCBIfam" id="NF033516">
    <property type="entry name" value="transpos_IS3"/>
    <property type="match status" value="1"/>
</dbReference>
<protein>
    <submittedName>
        <fullName evidence="4">Transposase InsO and inactivated derivatives</fullName>
    </submittedName>
</protein>
<keyword evidence="2" id="KW-0175">Coiled coil</keyword>
<keyword evidence="5" id="KW-1185">Reference proteome</keyword>
<dbReference type="InterPro" id="IPR012337">
    <property type="entry name" value="RNaseH-like_sf"/>
</dbReference>
<proteinExistence type="predicted"/>
<dbReference type="InterPro" id="IPR025948">
    <property type="entry name" value="HTH-like_dom"/>
</dbReference>
<dbReference type="PANTHER" id="PTHR46889">
    <property type="entry name" value="TRANSPOSASE INSF FOR INSERTION SEQUENCE IS3B-RELATED"/>
    <property type="match status" value="1"/>
</dbReference>
<dbReference type="AlphaFoldDB" id="A0A1N6FTH9"/>
<dbReference type="InterPro" id="IPR050900">
    <property type="entry name" value="Transposase_IS3/IS150/IS904"/>
</dbReference>
<dbReference type="eggNOG" id="COG2963">
    <property type="taxonomic scope" value="Bacteria"/>
</dbReference>
<dbReference type="GO" id="GO:0006313">
    <property type="term" value="P:DNA transposition"/>
    <property type="evidence" value="ECO:0007669"/>
    <property type="project" value="InterPro"/>
</dbReference>
<dbReference type="InterPro" id="IPR010921">
    <property type="entry name" value="Trp_repressor/repl_initiator"/>
</dbReference>
<dbReference type="SUPFAM" id="SSF53098">
    <property type="entry name" value="Ribonuclease H-like"/>
    <property type="match status" value="1"/>
</dbReference>
<dbReference type="GO" id="GO:0004803">
    <property type="term" value="F:transposase activity"/>
    <property type="evidence" value="ECO:0007669"/>
    <property type="project" value="InterPro"/>
</dbReference>
<dbReference type="InterPro" id="IPR036397">
    <property type="entry name" value="RNaseH_sf"/>
</dbReference>
<name>A0A1N6FTH9_9LACT</name>
<dbReference type="InterPro" id="IPR001584">
    <property type="entry name" value="Integrase_cat-core"/>
</dbReference>
<evidence type="ECO:0000313" key="4">
    <source>
        <dbReference type="EMBL" id="SIN98605.1"/>
    </source>
</evidence>
<dbReference type="GO" id="GO:0015074">
    <property type="term" value="P:DNA integration"/>
    <property type="evidence" value="ECO:0007669"/>
    <property type="project" value="InterPro"/>
</dbReference>
<dbReference type="InterPro" id="IPR009057">
    <property type="entry name" value="Homeodomain-like_sf"/>
</dbReference>
<organism evidence="4 5">
    <name type="scientific">Carnobacterium alterfunditum</name>
    <dbReference type="NCBI Taxonomy" id="28230"/>
    <lineage>
        <taxon>Bacteria</taxon>
        <taxon>Bacillati</taxon>
        <taxon>Bacillota</taxon>
        <taxon>Bacilli</taxon>
        <taxon>Lactobacillales</taxon>
        <taxon>Carnobacteriaceae</taxon>
        <taxon>Carnobacterium</taxon>
    </lineage>
</organism>
<feature type="coiled-coil region" evidence="2">
    <location>
        <begin position="165"/>
        <end position="199"/>
    </location>
</feature>
<comment type="function">
    <text evidence="1">Involved in the transposition of the insertion sequence.</text>
</comment>
<dbReference type="RefSeq" id="WP_034547599.1">
    <property type="nucleotide sequence ID" value="NZ_FSRN01000001.1"/>
</dbReference>
<dbReference type="EMBL" id="FSRN01000001">
    <property type="protein sequence ID" value="SIN98605.1"/>
    <property type="molecule type" value="Genomic_DNA"/>
</dbReference>
<dbReference type="eggNOG" id="COG2801">
    <property type="taxonomic scope" value="Bacteria"/>
</dbReference>
<reference evidence="5" key="1">
    <citation type="submission" date="2016-11" db="EMBL/GenBank/DDBJ databases">
        <authorList>
            <person name="Varghese N."/>
            <person name="Submissions S."/>
        </authorList>
    </citation>
    <scope>NUCLEOTIDE SEQUENCE [LARGE SCALE GENOMIC DNA]</scope>
    <source>
        <strain evidence="5">313</strain>
    </source>
</reference>
<evidence type="ECO:0000313" key="5">
    <source>
        <dbReference type="Proteomes" id="UP000184758"/>
    </source>
</evidence>
<evidence type="ECO:0000256" key="2">
    <source>
        <dbReference type="SAM" id="Coils"/>
    </source>
</evidence>
<sequence>MYSHEERLKAVKLYIKYEHSLAATIQKLGYPSPKALYNWHQEYCENGELRDSSIRGTKFTLKEKKIAVEHYFEYGRNYSRTVRMLGYPGRETLRQWCEELAPEARKIRRSALNYTQEQKKEAVIRLFSRNTSAKKIAEQTGVGRKTLYDWKSDLVGRDFPLTMLKQPIEQTVDTLNSEVDDLQKQVYQLRMEKEILERAAVLIKKETGINPINLTNREKTILVNALRTNFPLKSLFQQLELPKSSYFYHRNQLTLTDKYEEKRLLLTEIFNENDARYGYRRLHAEMKNKGVLLSEKVVRRLMREENLSVRIARKKKYSSYAGEITQAAPNLLQRNFKAEKPNMKWLTDITEFRMPAGKVYLSPIIDCFDGAVVSWTISTELNAKLVNTMFDNAAETLGVNEHPIIHSDRGAHYRWPGWIERIKTSGLTQSMSKKGCSPDNSACEGFFGRLKNEWFYGVSWKDISIDEFMERLDHYIHWYNEKRIKMSLGGISPLQYRRSLGLAA</sequence>
<dbReference type="InterPro" id="IPR048020">
    <property type="entry name" value="Transpos_IS3"/>
</dbReference>
<dbReference type="Pfam" id="PF13333">
    <property type="entry name" value="rve_2"/>
    <property type="match status" value="1"/>
</dbReference>
<accession>A0A1N6FTH9</accession>
<dbReference type="GO" id="GO:0043565">
    <property type="term" value="F:sequence-specific DNA binding"/>
    <property type="evidence" value="ECO:0007669"/>
    <property type="project" value="InterPro"/>
</dbReference>
<gene>
    <name evidence="4" type="ORF">SAMN05878443_0815</name>
</gene>
<dbReference type="Pfam" id="PF01527">
    <property type="entry name" value="HTH_Tnp_1"/>
    <property type="match status" value="1"/>
</dbReference>
<dbReference type="PROSITE" id="PS50994">
    <property type="entry name" value="INTEGRASE"/>
    <property type="match status" value="1"/>
</dbReference>
<dbReference type="Pfam" id="PF00665">
    <property type="entry name" value="rve"/>
    <property type="match status" value="1"/>
</dbReference>
<dbReference type="Pfam" id="PF13276">
    <property type="entry name" value="HTH_21"/>
    <property type="match status" value="1"/>
</dbReference>
<evidence type="ECO:0000256" key="1">
    <source>
        <dbReference type="ARBA" id="ARBA00002286"/>
    </source>
</evidence>
<dbReference type="Proteomes" id="UP000184758">
    <property type="component" value="Unassembled WGS sequence"/>
</dbReference>
<evidence type="ECO:0000259" key="3">
    <source>
        <dbReference type="PROSITE" id="PS50994"/>
    </source>
</evidence>
<dbReference type="Gene3D" id="3.30.420.10">
    <property type="entry name" value="Ribonuclease H-like superfamily/Ribonuclease H"/>
    <property type="match status" value="1"/>
</dbReference>
<dbReference type="InterPro" id="IPR002514">
    <property type="entry name" value="Transposase_8"/>
</dbReference>
<dbReference type="SUPFAM" id="SSF46689">
    <property type="entry name" value="Homeodomain-like"/>
    <property type="match status" value="1"/>
</dbReference>
<dbReference type="SUPFAM" id="SSF48295">
    <property type="entry name" value="TrpR-like"/>
    <property type="match status" value="1"/>
</dbReference>
<feature type="domain" description="Integrase catalytic" evidence="3">
    <location>
        <begin position="337"/>
        <end position="501"/>
    </location>
</feature>